<keyword evidence="6" id="KW-0443">Lipid metabolism</keyword>
<evidence type="ECO:0000256" key="3">
    <source>
        <dbReference type="ARBA" id="ARBA00012027"/>
    </source>
</evidence>
<dbReference type="GO" id="GO:0006793">
    <property type="term" value="P:phosphorus metabolic process"/>
    <property type="evidence" value="ECO:0007669"/>
    <property type="project" value="UniProtKB-ARBA"/>
</dbReference>
<dbReference type="GO" id="GO:0016042">
    <property type="term" value="P:lipid catabolic process"/>
    <property type="evidence" value="ECO:0007669"/>
    <property type="project" value="UniProtKB-KW"/>
</dbReference>
<dbReference type="InterPro" id="IPR001736">
    <property type="entry name" value="PLipase_D/transphosphatidylase"/>
</dbReference>
<dbReference type="KEGG" id="ctes:O987_18355"/>
<evidence type="ECO:0000313" key="8">
    <source>
        <dbReference type="EMBL" id="AIJ47781.1"/>
    </source>
</evidence>
<evidence type="ECO:0000256" key="1">
    <source>
        <dbReference type="ARBA" id="ARBA00000798"/>
    </source>
</evidence>
<dbReference type="GO" id="GO:0004630">
    <property type="term" value="F:phospholipase D activity"/>
    <property type="evidence" value="ECO:0007669"/>
    <property type="project" value="UniProtKB-EC"/>
</dbReference>
<evidence type="ECO:0000256" key="6">
    <source>
        <dbReference type="ARBA" id="ARBA00023098"/>
    </source>
</evidence>
<evidence type="ECO:0000259" key="7">
    <source>
        <dbReference type="PROSITE" id="PS50035"/>
    </source>
</evidence>
<evidence type="ECO:0000256" key="2">
    <source>
        <dbReference type="ARBA" id="ARBA00008664"/>
    </source>
</evidence>
<keyword evidence="5" id="KW-0442">Lipid degradation</keyword>
<dbReference type="Pfam" id="PF13091">
    <property type="entry name" value="PLDc_2"/>
    <property type="match status" value="1"/>
</dbReference>
<comment type="catalytic activity">
    <reaction evidence="1">
        <text>a 1,2-diacyl-sn-glycero-3-phosphocholine + H2O = a 1,2-diacyl-sn-glycero-3-phosphate + choline + H(+)</text>
        <dbReference type="Rhea" id="RHEA:14445"/>
        <dbReference type="ChEBI" id="CHEBI:15354"/>
        <dbReference type="ChEBI" id="CHEBI:15377"/>
        <dbReference type="ChEBI" id="CHEBI:15378"/>
        <dbReference type="ChEBI" id="CHEBI:57643"/>
        <dbReference type="ChEBI" id="CHEBI:58608"/>
        <dbReference type="EC" id="3.1.4.4"/>
    </reaction>
</comment>
<protein>
    <recommendedName>
        <fullName evidence="3">phospholipase D</fullName>
        <ecNumber evidence="3">3.1.4.4</ecNumber>
    </recommendedName>
</protein>
<accession>A0A076PSW9</accession>
<dbReference type="SMART" id="SM00155">
    <property type="entry name" value="PLDc"/>
    <property type="match status" value="1"/>
</dbReference>
<proteinExistence type="inferred from homology"/>
<dbReference type="InterPro" id="IPR025202">
    <property type="entry name" value="PLD-like_dom"/>
</dbReference>
<dbReference type="RefSeq" id="WP_235214176.1">
    <property type="nucleotide sequence ID" value="NZ_CP006704.1"/>
</dbReference>
<dbReference type="HOGENOM" id="CLU_1048517_0_0_4"/>
<sequence length="265" mass="29542">MQALVAAKNRSVKGRVVVDKKRNKGKTSKKAMVFATSNGVDSRTNDHFHIHHDKVIIVDGSTAETGSFNFAPSAETANSEKVVVIRDMPEVAKQYIAHWQSRGDLGKPYPPIDLLPPTHLYLKPAPAGFFYFWSLNVQEHEYFPPEHQHPSPPPRAFSFRMTSCQEGRSVSWRPCHGGANMTSNASVTVQTYRYELLPSNLHADWKIIVDRVRAAYDKKPESAIQLENARQHGFGFVRALAAAGLVTVAGKADLMELLLYPRSSC</sequence>
<comment type="similarity">
    <text evidence="2">Belongs to the phospholipase D family.</text>
</comment>
<dbReference type="SUPFAM" id="SSF56024">
    <property type="entry name" value="Phospholipase D/nuclease"/>
    <property type="match status" value="1"/>
</dbReference>
<reference evidence="8 9" key="1">
    <citation type="journal article" date="2014" name="Genome Announc.">
        <title>Complete Genome Sequence of Polychlorinated Biphenyl Degrader Comamonas testosteroni TK102 (NBRC 109938).</title>
        <authorList>
            <person name="Fukuda K."/>
            <person name="Hosoyama A."/>
            <person name="Tsuchikane K."/>
            <person name="Ohji S."/>
            <person name="Yamazoe A."/>
            <person name="Fujita N."/>
            <person name="Shintani M."/>
            <person name="Kimbara K."/>
        </authorList>
    </citation>
    <scope>NUCLEOTIDE SEQUENCE [LARGE SCALE GENOMIC DNA]</scope>
    <source>
        <strain evidence="8">TK102</strain>
    </source>
</reference>
<dbReference type="InterPro" id="IPR051406">
    <property type="entry name" value="PLD_domain"/>
</dbReference>
<name>A0A076PSW9_COMTE</name>
<dbReference type="PROSITE" id="PS50035">
    <property type="entry name" value="PLD"/>
    <property type="match status" value="1"/>
</dbReference>
<evidence type="ECO:0000256" key="5">
    <source>
        <dbReference type="ARBA" id="ARBA00022963"/>
    </source>
</evidence>
<dbReference type="AlphaFoldDB" id="A0A076PSW9"/>
<feature type="domain" description="PLD phosphodiesterase" evidence="7">
    <location>
        <begin position="47"/>
        <end position="74"/>
    </location>
</feature>
<dbReference type="GO" id="GO:0016891">
    <property type="term" value="F:RNA endonuclease activity producing 5'-phosphomonoesters, hydrolytic mechanism"/>
    <property type="evidence" value="ECO:0007669"/>
    <property type="project" value="TreeGrafter"/>
</dbReference>
<dbReference type="EMBL" id="CP006704">
    <property type="protein sequence ID" value="AIJ47781.1"/>
    <property type="molecule type" value="Genomic_DNA"/>
</dbReference>
<dbReference type="EC" id="3.1.4.4" evidence="3"/>
<dbReference type="PANTHER" id="PTHR43856">
    <property type="entry name" value="CARDIOLIPIN HYDROLASE"/>
    <property type="match status" value="1"/>
</dbReference>
<dbReference type="Gene3D" id="3.30.870.10">
    <property type="entry name" value="Endonuclease Chain A"/>
    <property type="match status" value="1"/>
</dbReference>
<keyword evidence="4" id="KW-0378">Hydrolase</keyword>
<gene>
    <name evidence="8" type="ORF">O987_18355</name>
</gene>
<organism evidence="8 9">
    <name type="scientific">Comamonas testosteroni TK102</name>
    <dbReference type="NCBI Taxonomy" id="1392005"/>
    <lineage>
        <taxon>Bacteria</taxon>
        <taxon>Pseudomonadati</taxon>
        <taxon>Pseudomonadota</taxon>
        <taxon>Betaproteobacteria</taxon>
        <taxon>Burkholderiales</taxon>
        <taxon>Comamonadaceae</taxon>
        <taxon>Comamonas</taxon>
    </lineage>
</organism>
<evidence type="ECO:0000256" key="4">
    <source>
        <dbReference type="ARBA" id="ARBA00022801"/>
    </source>
</evidence>
<evidence type="ECO:0000313" key="9">
    <source>
        <dbReference type="Proteomes" id="UP000028782"/>
    </source>
</evidence>
<dbReference type="PANTHER" id="PTHR43856:SF1">
    <property type="entry name" value="MITOCHONDRIAL CARDIOLIPIN HYDROLASE"/>
    <property type="match status" value="1"/>
</dbReference>
<dbReference type="Proteomes" id="UP000028782">
    <property type="component" value="Chromosome"/>
</dbReference>